<dbReference type="Proteomes" id="UP001234297">
    <property type="component" value="Chromosome 9"/>
</dbReference>
<gene>
    <name evidence="1" type="ORF">MRB53_028466</name>
</gene>
<organism evidence="1 2">
    <name type="scientific">Persea americana</name>
    <name type="common">Avocado</name>
    <dbReference type="NCBI Taxonomy" id="3435"/>
    <lineage>
        <taxon>Eukaryota</taxon>
        <taxon>Viridiplantae</taxon>
        <taxon>Streptophyta</taxon>
        <taxon>Embryophyta</taxon>
        <taxon>Tracheophyta</taxon>
        <taxon>Spermatophyta</taxon>
        <taxon>Magnoliopsida</taxon>
        <taxon>Magnoliidae</taxon>
        <taxon>Laurales</taxon>
        <taxon>Lauraceae</taxon>
        <taxon>Persea</taxon>
    </lineage>
</organism>
<keyword evidence="2" id="KW-1185">Reference proteome</keyword>
<evidence type="ECO:0000313" key="2">
    <source>
        <dbReference type="Proteomes" id="UP001234297"/>
    </source>
</evidence>
<sequence>MGLFWVWSSKVKGGGCVAGIGVTNGEGSGVEPEDTNGGGCGVGLGTTCEEVWGLALRVTNGGGWVAWLGFANGEGWVCGQQVALVPYLPLDFPIAQHRYFTIILYSTTELNNLWNSIQL</sequence>
<proteinExistence type="predicted"/>
<dbReference type="EMBL" id="CM056817">
    <property type="protein sequence ID" value="KAJ8619937.1"/>
    <property type="molecule type" value="Genomic_DNA"/>
</dbReference>
<name>A0ACC2KG31_PERAE</name>
<reference evidence="1 2" key="1">
    <citation type="journal article" date="2022" name="Hortic Res">
        <title>A haplotype resolved chromosomal level avocado genome allows analysis of novel avocado genes.</title>
        <authorList>
            <person name="Nath O."/>
            <person name="Fletcher S.J."/>
            <person name="Hayward A."/>
            <person name="Shaw L.M."/>
            <person name="Masouleh A.K."/>
            <person name="Furtado A."/>
            <person name="Henry R.J."/>
            <person name="Mitter N."/>
        </authorList>
    </citation>
    <scope>NUCLEOTIDE SEQUENCE [LARGE SCALE GENOMIC DNA]</scope>
    <source>
        <strain evidence="2">cv. Hass</strain>
    </source>
</reference>
<evidence type="ECO:0000313" key="1">
    <source>
        <dbReference type="EMBL" id="KAJ8619937.1"/>
    </source>
</evidence>
<accession>A0ACC2KG31</accession>
<comment type="caution">
    <text evidence="1">The sequence shown here is derived from an EMBL/GenBank/DDBJ whole genome shotgun (WGS) entry which is preliminary data.</text>
</comment>
<protein>
    <submittedName>
        <fullName evidence="1">Uncharacterized protein</fullName>
    </submittedName>
</protein>